<gene>
    <name evidence="1" type="ORF">F4820DRAFT_463702</name>
</gene>
<comment type="caution">
    <text evidence="1">The sequence shown here is derived from an EMBL/GenBank/DDBJ whole genome shotgun (WGS) entry which is preliminary data.</text>
</comment>
<reference evidence="1 2" key="1">
    <citation type="journal article" date="2022" name="New Phytol.">
        <title>Ecological generalism drives hyperdiversity of secondary metabolite gene clusters in xylarialean endophytes.</title>
        <authorList>
            <person name="Franco M.E.E."/>
            <person name="Wisecaver J.H."/>
            <person name="Arnold A.E."/>
            <person name="Ju Y.M."/>
            <person name="Slot J.C."/>
            <person name="Ahrendt S."/>
            <person name="Moore L.P."/>
            <person name="Eastman K.E."/>
            <person name="Scott K."/>
            <person name="Konkel Z."/>
            <person name="Mondo S.J."/>
            <person name="Kuo A."/>
            <person name="Hayes R.D."/>
            <person name="Haridas S."/>
            <person name="Andreopoulos B."/>
            <person name="Riley R."/>
            <person name="LaButti K."/>
            <person name="Pangilinan J."/>
            <person name="Lipzen A."/>
            <person name="Amirebrahimi M."/>
            <person name="Yan J."/>
            <person name="Adam C."/>
            <person name="Keymanesh K."/>
            <person name="Ng V."/>
            <person name="Louie K."/>
            <person name="Northen T."/>
            <person name="Drula E."/>
            <person name="Henrissat B."/>
            <person name="Hsieh H.M."/>
            <person name="Youens-Clark K."/>
            <person name="Lutzoni F."/>
            <person name="Miadlikowska J."/>
            <person name="Eastwood D.C."/>
            <person name="Hamelin R.C."/>
            <person name="Grigoriev I.V."/>
            <person name="U'Ren J.M."/>
        </authorList>
    </citation>
    <scope>NUCLEOTIDE SEQUENCE [LARGE SCALE GENOMIC DNA]</scope>
    <source>
        <strain evidence="1 2">CBS 119005</strain>
    </source>
</reference>
<protein>
    <submittedName>
        <fullName evidence="1">Uncharacterized protein</fullName>
    </submittedName>
</protein>
<keyword evidence="2" id="KW-1185">Reference proteome</keyword>
<evidence type="ECO:0000313" key="1">
    <source>
        <dbReference type="EMBL" id="KAI4862315.1"/>
    </source>
</evidence>
<accession>A0ACB9YSB3</accession>
<name>A0ACB9YSB3_9PEZI</name>
<evidence type="ECO:0000313" key="2">
    <source>
        <dbReference type="Proteomes" id="UP001497700"/>
    </source>
</evidence>
<proteinExistence type="predicted"/>
<organism evidence="1 2">
    <name type="scientific">Hypoxylon rubiginosum</name>
    <dbReference type="NCBI Taxonomy" id="110542"/>
    <lineage>
        <taxon>Eukaryota</taxon>
        <taxon>Fungi</taxon>
        <taxon>Dikarya</taxon>
        <taxon>Ascomycota</taxon>
        <taxon>Pezizomycotina</taxon>
        <taxon>Sordariomycetes</taxon>
        <taxon>Xylariomycetidae</taxon>
        <taxon>Xylariales</taxon>
        <taxon>Hypoxylaceae</taxon>
        <taxon>Hypoxylon</taxon>
    </lineage>
</organism>
<sequence length="346" mass="39097">MSTIATEVEKPGSPSIPDDEFQILWHDRSVPKQQFADLILEEMGRIWDSDPRSQGRTDRRQHVNPRIRGGWLYDRAREEVQAQWVEQGIWKDSWQHMELGPPYTDSWKHETPPPPDPLLLDDAANPTNNPAAARARPRWRAEMARQREASRPINMFLYQVTNECERLADAAMAAAPAGDDDDDPAVAAAASDINTQAYDRVRSRWVARHIWDDGWGVLPGMTWRHEKPLPELVATGASWEEGEEEEESEGEGEGEGEMTIAKATGQRLMRDKEAREKLLLQSAAAAPSKKKNRVALRAGKGKRAIAPWPFVRGSVQKRRHEDDGEIESFYAALASRTALRNARDRG</sequence>
<dbReference type="EMBL" id="MU393528">
    <property type="protein sequence ID" value="KAI4862315.1"/>
    <property type="molecule type" value="Genomic_DNA"/>
</dbReference>
<dbReference type="Proteomes" id="UP001497700">
    <property type="component" value="Unassembled WGS sequence"/>
</dbReference>